<dbReference type="Proteomes" id="UP001165083">
    <property type="component" value="Unassembled WGS sequence"/>
</dbReference>
<gene>
    <name evidence="4" type="ORF">Plil01_001887600</name>
</gene>
<evidence type="ECO:0000313" key="4">
    <source>
        <dbReference type="EMBL" id="GMF66462.1"/>
    </source>
</evidence>
<dbReference type="OrthoDB" id="120346at2759"/>
<dbReference type="SUPFAM" id="SSF48403">
    <property type="entry name" value="Ankyrin repeat"/>
    <property type="match status" value="1"/>
</dbReference>
<evidence type="ECO:0000256" key="2">
    <source>
        <dbReference type="ARBA" id="ARBA00023043"/>
    </source>
</evidence>
<proteinExistence type="predicted"/>
<evidence type="ECO:0000256" key="3">
    <source>
        <dbReference type="PROSITE-ProRule" id="PRU00023"/>
    </source>
</evidence>
<dbReference type="EMBL" id="BSXW01012679">
    <property type="protein sequence ID" value="GMF66462.1"/>
    <property type="molecule type" value="Genomic_DNA"/>
</dbReference>
<dbReference type="PROSITE" id="PS50088">
    <property type="entry name" value="ANK_REPEAT"/>
    <property type="match status" value="1"/>
</dbReference>
<feature type="repeat" description="ANK" evidence="3">
    <location>
        <begin position="6"/>
        <end position="38"/>
    </location>
</feature>
<reference evidence="4" key="1">
    <citation type="submission" date="2023-04" db="EMBL/GenBank/DDBJ databases">
        <title>Phytophthora lilii NBRC 32176.</title>
        <authorList>
            <person name="Ichikawa N."/>
            <person name="Sato H."/>
            <person name="Tonouchi N."/>
        </authorList>
    </citation>
    <scope>NUCLEOTIDE SEQUENCE</scope>
    <source>
        <strain evidence="4">NBRC 32176</strain>
    </source>
</reference>
<dbReference type="AlphaFoldDB" id="A0A9W7DAZ4"/>
<dbReference type="InterPro" id="IPR051165">
    <property type="entry name" value="Multifunctional_ANK_Repeat"/>
</dbReference>
<dbReference type="Gene3D" id="1.25.40.20">
    <property type="entry name" value="Ankyrin repeat-containing domain"/>
    <property type="match status" value="1"/>
</dbReference>
<name>A0A9W7DAZ4_9STRA</name>
<dbReference type="InterPro" id="IPR036770">
    <property type="entry name" value="Ankyrin_rpt-contain_sf"/>
</dbReference>
<dbReference type="PROSITE" id="PS50297">
    <property type="entry name" value="ANK_REP_REGION"/>
    <property type="match status" value="1"/>
</dbReference>
<comment type="caution">
    <text evidence="4">The sequence shown here is derived from an EMBL/GenBank/DDBJ whole genome shotgun (WGS) entry which is preliminary data.</text>
</comment>
<keyword evidence="5" id="KW-1185">Reference proteome</keyword>
<evidence type="ECO:0000256" key="1">
    <source>
        <dbReference type="ARBA" id="ARBA00022737"/>
    </source>
</evidence>
<dbReference type="PANTHER" id="PTHR24123:SF33">
    <property type="entry name" value="PROTEIN HOS4"/>
    <property type="match status" value="1"/>
</dbReference>
<dbReference type="Pfam" id="PF12796">
    <property type="entry name" value="Ank_2"/>
    <property type="match status" value="1"/>
</dbReference>
<keyword evidence="2 3" id="KW-0040">ANK repeat</keyword>
<dbReference type="SMART" id="SM00248">
    <property type="entry name" value="ANK"/>
    <property type="match status" value="5"/>
</dbReference>
<organism evidence="4 5">
    <name type="scientific">Phytophthora lilii</name>
    <dbReference type="NCBI Taxonomy" id="2077276"/>
    <lineage>
        <taxon>Eukaryota</taxon>
        <taxon>Sar</taxon>
        <taxon>Stramenopiles</taxon>
        <taxon>Oomycota</taxon>
        <taxon>Peronosporomycetes</taxon>
        <taxon>Peronosporales</taxon>
        <taxon>Peronosporaceae</taxon>
        <taxon>Phytophthora</taxon>
    </lineage>
</organism>
<keyword evidence="1" id="KW-0677">Repeat</keyword>
<sequence length="367" mass="40226">MDGMQEGKSPLHHCAQSSSLQVANLLIQHGAALHLPDNENITPLQLVVRTHNLNMLQVILNHHQCVTTDEGDDFAGSVLMSAVDGGALPVVKFLLLEGYVGVEYQNRHGETAMHRALLQKRGDVTELLRTVDEEARSLVLTTTTNESCLHYAAQYSLSEELQRLLDFYGQRRSGELAGEEEPSGLREEGVAVLLNGVNSTSHTALFLAATSTLDSLDVRNSKTQLMLNAGVKMLGSSPFIEATFEQMPRLSVILFSTEVQRCLCLWLSECAVYSLNGVTKFCVDYLSIISSLHHPQLGIRHQALGVLLSSGQAVDTAPLMVLLPFDRRLSLPLLEHIGLFGRQQNHSLLLALYQELAAAWTGLVAQP</sequence>
<accession>A0A9W7DAZ4</accession>
<evidence type="ECO:0000313" key="5">
    <source>
        <dbReference type="Proteomes" id="UP001165083"/>
    </source>
</evidence>
<protein>
    <submittedName>
        <fullName evidence="4">Unnamed protein product</fullName>
    </submittedName>
</protein>
<dbReference type="PANTHER" id="PTHR24123">
    <property type="entry name" value="ANKYRIN REPEAT-CONTAINING"/>
    <property type="match status" value="1"/>
</dbReference>
<dbReference type="InterPro" id="IPR002110">
    <property type="entry name" value="Ankyrin_rpt"/>
</dbReference>